<evidence type="ECO:0000259" key="5">
    <source>
        <dbReference type="Pfam" id="PF25876"/>
    </source>
</evidence>
<dbReference type="RefSeq" id="WP_211633435.1">
    <property type="nucleotide sequence ID" value="NZ_CP073100.1"/>
</dbReference>
<keyword evidence="4" id="KW-0812">Transmembrane</keyword>
<dbReference type="GO" id="GO:0030313">
    <property type="term" value="C:cell envelope"/>
    <property type="evidence" value="ECO:0007669"/>
    <property type="project" value="UniProtKB-SubCell"/>
</dbReference>
<accession>A0A975J1T8</accession>
<dbReference type="AlphaFoldDB" id="A0A975J1T8"/>
<dbReference type="InterPro" id="IPR058625">
    <property type="entry name" value="MdtA-like_BSH"/>
</dbReference>
<feature type="coiled-coil region" evidence="2">
    <location>
        <begin position="209"/>
        <end position="257"/>
    </location>
</feature>
<evidence type="ECO:0000259" key="6">
    <source>
        <dbReference type="Pfam" id="PF25917"/>
    </source>
</evidence>
<feature type="compositionally biased region" description="Polar residues" evidence="3">
    <location>
        <begin position="1"/>
        <end position="10"/>
    </location>
</feature>
<feature type="domain" description="Multidrug resistance protein MdtA-like alpha-helical hairpin" evidence="5">
    <location>
        <begin position="155"/>
        <end position="220"/>
    </location>
</feature>
<dbReference type="InterPro" id="IPR058624">
    <property type="entry name" value="MdtA-like_HH"/>
</dbReference>
<evidence type="ECO:0000313" key="9">
    <source>
        <dbReference type="Proteomes" id="UP000676169"/>
    </source>
</evidence>
<feature type="domain" description="CusB-like beta-barrel" evidence="7">
    <location>
        <begin position="296"/>
        <end position="339"/>
    </location>
</feature>
<dbReference type="Pfam" id="PF25917">
    <property type="entry name" value="BSH_RND"/>
    <property type="match status" value="1"/>
</dbReference>
<dbReference type="KEGG" id="lamb:KBB96_05920"/>
<dbReference type="GO" id="GO:0019898">
    <property type="term" value="C:extrinsic component of membrane"/>
    <property type="evidence" value="ECO:0007669"/>
    <property type="project" value="InterPro"/>
</dbReference>
<comment type="subcellular location">
    <subcellularLocation>
        <location evidence="1">Cell envelope</location>
    </subcellularLocation>
</comment>
<keyword evidence="2" id="KW-0175">Coiled coil</keyword>
<dbReference type="InterPro" id="IPR050739">
    <property type="entry name" value="MFP"/>
</dbReference>
<dbReference type="PRINTS" id="PR01490">
    <property type="entry name" value="RTXTOXIND"/>
</dbReference>
<feature type="transmembrane region" description="Helical" evidence="4">
    <location>
        <begin position="45"/>
        <end position="63"/>
    </location>
</feature>
<dbReference type="Proteomes" id="UP000676169">
    <property type="component" value="Chromosome"/>
</dbReference>
<keyword evidence="4" id="KW-0472">Membrane</keyword>
<dbReference type="InterPro" id="IPR058792">
    <property type="entry name" value="Beta-barrel_RND_2"/>
</dbReference>
<evidence type="ECO:0000259" key="7">
    <source>
        <dbReference type="Pfam" id="PF25954"/>
    </source>
</evidence>
<dbReference type="EMBL" id="CP073100">
    <property type="protein sequence ID" value="QUE52427.1"/>
    <property type="molecule type" value="Genomic_DNA"/>
</dbReference>
<dbReference type="PANTHER" id="PTHR30386:SF19">
    <property type="entry name" value="MULTIDRUG EXPORT PROTEIN EMRA-RELATED"/>
    <property type="match status" value="1"/>
</dbReference>
<feature type="coiled-coil region" evidence="2">
    <location>
        <begin position="134"/>
        <end position="175"/>
    </location>
</feature>
<feature type="region of interest" description="Disordered" evidence="3">
    <location>
        <begin position="1"/>
        <end position="34"/>
    </location>
</feature>
<keyword evidence="9" id="KW-1185">Reference proteome</keyword>
<dbReference type="Gene3D" id="2.40.50.100">
    <property type="match status" value="1"/>
</dbReference>
<gene>
    <name evidence="8" type="ORF">KBB96_05920</name>
</gene>
<dbReference type="SUPFAM" id="SSF111369">
    <property type="entry name" value="HlyD-like secretion proteins"/>
    <property type="match status" value="2"/>
</dbReference>
<dbReference type="GO" id="GO:1990195">
    <property type="term" value="C:macrolide transmembrane transporter complex"/>
    <property type="evidence" value="ECO:0007669"/>
    <property type="project" value="InterPro"/>
</dbReference>
<dbReference type="Pfam" id="PF25876">
    <property type="entry name" value="HH_MFP_RND"/>
    <property type="match status" value="1"/>
</dbReference>
<evidence type="ECO:0000256" key="4">
    <source>
        <dbReference type="SAM" id="Phobius"/>
    </source>
</evidence>
<dbReference type="Gene3D" id="6.10.140.1990">
    <property type="match status" value="1"/>
</dbReference>
<dbReference type="PANTHER" id="PTHR30386">
    <property type="entry name" value="MEMBRANE FUSION SUBUNIT OF EMRAB-TOLC MULTIDRUG EFFLUX PUMP"/>
    <property type="match status" value="1"/>
</dbReference>
<evidence type="ECO:0000256" key="3">
    <source>
        <dbReference type="SAM" id="MobiDB-lite"/>
    </source>
</evidence>
<name>A0A975J1T8_9BACT</name>
<evidence type="ECO:0000256" key="1">
    <source>
        <dbReference type="ARBA" id="ARBA00004196"/>
    </source>
</evidence>
<reference evidence="8" key="1">
    <citation type="submission" date="2021-04" db="EMBL/GenBank/DDBJ databases">
        <title>Luteolibacter sp. 32A isolated from the skin of an Anderson's salamander (Ambystoma andersonii).</title>
        <authorList>
            <person name="Spergser J."/>
            <person name="Busse H.-J."/>
        </authorList>
    </citation>
    <scope>NUCLEOTIDE SEQUENCE</scope>
    <source>
        <strain evidence="8">32A</strain>
    </source>
</reference>
<sequence>MSEQPATPTEETCGESGILPDDLPQGAASPGAAPAKKKRSILSRLVTLGILAGGAAWLVHFVHETIAYEKTEDAYITGHIHRISPGVGGPVTKVLANENDQVKAGQLLAEIDPLEFDIMRQKIEAAKAQSIAREAQAKAALDQAKAESMQADAQIASADAQVKQIEAQLELANINYNRNRNLSRGDTRAVSEAELDTTRGIVASTTATLDGAKASLAAAEAKKKTSEAAVEAAAAEIQAAKANTEAQVAALRDAQRQYDYSKIIAPADGYVGNKNIETGNRVQAGQPVFALVENDVWVVANFKETQLKGMKPGQEVDISVDALDGKTFKGRIDSISPSTGAQFALLPPDNATGNFTKVVQRVPVKITFDAASIQDSLANLLPGLSTVIRVKVK</sequence>
<evidence type="ECO:0000313" key="8">
    <source>
        <dbReference type="EMBL" id="QUE52427.1"/>
    </source>
</evidence>
<organism evidence="8 9">
    <name type="scientific">Luteolibacter ambystomatis</name>
    <dbReference type="NCBI Taxonomy" id="2824561"/>
    <lineage>
        <taxon>Bacteria</taxon>
        <taxon>Pseudomonadati</taxon>
        <taxon>Verrucomicrobiota</taxon>
        <taxon>Verrucomicrobiia</taxon>
        <taxon>Verrucomicrobiales</taxon>
        <taxon>Verrucomicrobiaceae</taxon>
        <taxon>Luteolibacter</taxon>
    </lineage>
</organism>
<dbReference type="Pfam" id="PF25954">
    <property type="entry name" value="Beta-barrel_RND_2"/>
    <property type="match status" value="1"/>
</dbReference>
<evidence type="ECO:0000256" key="2">
    <source>
        <dbReference type="SAM" id="Coils"/>
    </source>
</evidence>
<feature type="domain" description="Multidrug resistance protein MdtA-like barrel-sandwich hybrid" evidence="6">
    <location>
        <begin position="83"/>
        <end position="292"/>
    </location>
</feature>
<proteinExistence type="predicted"/>
<dbReference type="InterPro" id="IPR030190">
    <property type="entry name" value="MacA_alpha-hairpin_sf"/>
</dbReference>
<protein>
    <submittedName>
        <fullName evidence="8">HlyD family secretion protein</fullName>
    </submittedName>
</protein>
<keyword evidence="4" id="KW-1133">Transmembrane helix</keyword>
<dbReference type="Gene3D" id="2.40.30.170">
    <property type="match status" value="1"/>
</dbReference>
<dbReference type="GO" id="GO:1990961">
    <property type="term" value="P:xenobiotic detoxification by transmembrane export across the plasma membrane"/>
    <property type="evidence" value="ECO:0007669"/>
    <property type="project" value="InterPro"/>
</dbReference>